<dbReference type="OrthoDB" id="1346484at2"/>
<gene>
    <name evidence="1" type="ORF">CLV41_104276</name>
</gene>
<evidence type="ECO:0000313" key="2">
    <source>
        <dbReference type="Proteomes" id="UP000236959"/>
    </source>
</evidence>
<dbReference type="InterPro" id="IPR014456">
    <property type="entry name" value="UCP010244_IM"/>
</dbReference>
<dbReference type="EMBL" id="PPCN01000004">
    <property type="protein sequence ID" value="POF31706.1"/>
    <property type="molecule type" value="Genomic_DNA"/>
</dbReference>
<dbReference type="RefSeq" id="WP_103222651.1">
    <property type="nucleotide sequence ID" value="NZ_PPCN01000004.1"/>
</dbReference>
<reference evidence="1 2" key="1">
    <citation type="submission" date="2018-01" db="EMBL/GenBank/DDBJ databases">
        <title>Genomic Encyclopedia of Archaeal and Bacterial Type Strains, Phase II (KMG-II): from individual species to whole genera.</title>
        <authorList>
            <person name="Goeker M."/>
        </authorList>
    </citation>
    <scope>NUCLEOTIDE SEQUENCE [LARGE SCALE GENOMIC DNA]</scope>
    <source>
        <strain evidence="1 2">DSM 17023</strain>
    </source>
</reference>
<evidence type="ECO:0000313" key="1">
    <source>
        <dbReference type="EMBL" id="POF31706.1"/>
    </source>
</evidence>
<proteinExistence type="predicted"/>
<organism evidence="1 2">
    <name type="scientific">Roseibium marinum</name>
    <dbReference type="NCBI Taxonomy" id="281252"/>
    <lineage>
        <taxon>Bacteria</taxon>
        <taxon>Pseudomonadati</taxon>
        <taxon>Pseudomonadota</taxon>
        <taxon>Alphaproteobacteria</taxon>
        <taxon>Hyphomicrobiales</taxon>
        <taxon>Stappiaceae</taxon>
        <taxon>Roseibium</taxon>
    </lineage>
</organism>
<accession>A0A2S3UVJ0</accession>
<dbReference type="Proteomes" id="UP000236959">
    <property type="component" value="Unassembled WGS sequence"/>
</dbReference>
<dbReference type="PIRSF" id="PIRSF010244">
    <property type="entry name" value="UCP010244_imp"/>
    <property type="match status" value="1"/>
</dbReference>
<comment type="caution">
    <text evidence="1">The sequence shown here is derived from an EMBL/GenBank/DDBJ whole genome shotgun (WGS) entry which is preliminary data.</text>
</comment>
<protein>
    <submittedName>
        <fullName evidence="1">Putative membrane protein</fullName>
    </submittedName>
</protein>
<dbReference type="AlphaFoldDB" id="A0A2S3UVJ0"/>
<sequence>MSLSPRFTLTVGILATLCLAAVIHILVVLSIPRNVQHSAYDNIATYGTDRKFNLLPDVKRGQEALPDLDPAMKHATCRFQLADGPVLFDASIPVSFWSIGLFNAAGEAVYSLNNRTAGAERLSMLVLTTQQLSILRENPPENLEDLIVIETPEPISGFALLRAFVPHSSKADEVDLALRAARCGTI</sequence>
<name>A0A2S3UVJ0_9HYPH</name>
<keyword evidence="2" id="KW-1185">Reference proteome</keyword>